<name>A0A4C1V1R3_EUMVA</name>
<organism evidence="1 2">
    <name type="scientific">Eumeta variegata</name>
    <name type="common">Bagworm moth</name>
    <name type="synonym">Eumeta japonica</name>
    <dbReference type="NCBI Taxonomy" id="151549"/>
    <lineage>
        <taxon>Eukaryota</taxon>
        <taxon>Metazoa</taxon>
        <taxon>Ecdysozoa</taxon>
        <taxon>Arthropoda</taxon>
        <taxon>Hexapoda</taxon>
        <taxon>Insecta</taxon>
        <taxon>Pterygota</taxon>
        <taxon>Neoptera</taxon>
        <taxon>Endopterygota</taxon>
        <taxon>Lepidoptera</taxon>
        <taxon>Glossata</taxon>
        <taxon>Ditrysia</taxon>
        <taxon>Tineoidea</taxon>
        <taxon>Psychidae</taxon>
        <taxon>Oiketicinae</taxon>
        <taxon>Eumeta</taxon>
    </lineage>
</organism>
<comment type="caution">
    <text evidence="1">The sequence shown here is derived from an EMBL/GenBank/DDBJ whole genome shotgun (WGS) entry which is preliminary data.</text>
</comment>
<dbReference type="OrthoDB" id="8027131at2759"/>
<keyword evidence="2" id="KW-1185">Reference proteome</keyword>
<protein>
    <submittedName>
        <fullName evidence="1">Uncharacterized protein</fullName>
    </submittedName>
</protein>
<evidence type="ECO:0000313" key="1">
    <source>
        <dbReference type="EMBL" id="GBP32227.1"/>
    </source>
</evidence>
<reference evidence="1 2" key="1">
    <citation type="journal article" date="2019" name="Commun. Biol.">
        <title>The bagworm genome reveals a unique fibroin gene that provides high tensile strength.</title>
        <authorList>
            <person name="Kono N."/>
            <person name="Nakamura H."/>
            <person name="Ohtoshi R."/>
            <person name="Tomita M."/>
            <person name="Numata K."/>
            <person name="Arakawa K."/>
        </authorList>
    </citation>
    <scope>NUCLEOTIDE SEQUENCE [LARGE SCALE GENOMIC DNA]</scope>
</reference>
<dbReference type="Proteomes" id="UP000299102">
    <property type="component" value="Unassembled WGS sequence"/>
</dbReference>
<dbReference type="EMBL" id="BGZK01000256">
    <property type="protein sequence ID" value="GBP32227.1"/>
    <property type="molecule type" value="Genomic_DNA"/>
</dbReference>
<sequence>MVVIMKTLSDDQRVEQRLGFFQVLTSDSGYLDAGTFILHGADACASGAVDRYQTSAGAIQRMFPDQQPAHMREEKPSRSIMRVCISVAILVMEPVVPHPVCGRVLKSEAIQHQQDQSQGQLSFVTPVCPKSMCTGGDP</sequence>
<dbReference type="AlphaFoldDB" id="A0A4C1V1R3"/>
<accession>A0A4C1V1R3</accession>
<proteinExistence type="predicted"/>
<gene>
    <name evidence="1" type="ORF">EVAR_27651_1</name>
</gene>
<evidence type="ECO:0000313" key="2">
    <source>
        <dbReference type="Proteomes" id="UP000299102"/>
    </source>
</evidence>